<dbReference type="Pfam" id="PF00069">
    <property type="entry name" value="Pkinase"/>
    <property type="match status" value="1"/>
</dbReference>
<evidence type="ECO:0000256" key="4">
    <source>
        <dbReference type="ARBA" id="ARBA00022840"/>
    </source>
</evidence>
<dbReference type="GO" id="GO:0004674">
    <property type="term" value="F:protein serine/threonine kinase activity"/>
    <property type="evidence" value="ECO:0007669"/>
    <property type="project" value="UniProtKB-EC"/>
</dbReference>
<feature type="region of interest" description="Disordered" evidence="5">
    <location>
        <begin position="329"/>
        <end position="411"/>
    </location>
</feature>
<evidence type="ECO:0000256" key="1">
    <source>
        <dbReference type="ARBA" id="ARBA00022679"/>
    </source>
</evidence>
<dbReference type="InterPro" id="IPR000719">
    <property type="entry name" value="Prot_kinase_dom"/>
</dbReference>
<keyword evidence="9" id="KW-1185">Reference proteome</keyword>
<dbReference type="Gene3D" id="1.10.510.10">
    <property type="entry name" value="Transferase(Phosphotransferase) domain 1"/>
    <property type="match status" value="1"/>
</dbReference>
<feature type="domain" description="Protein kinase" evidence="7">
    <location>
        <begin position="1"/>
        <end position="272"/>
    </location>
</feature>
<evidence type="ECO:0000256" key="6">
    <source>
        <dbReference type="SAM" id="Phobius"/>
    </source>
</evidence>
<accession>A0ABU5HJB3</accession>
<dbReference type="EC" id="2.7.11.1" evidence="8"/>
<name>A0ABU5HJB3_9BACT</name>
<keyword evidence="4" id="KW-0067">ATP-binding</keyword>
<evidence type="ECO:0000256" key="2">
    <source>
        <dbReference type="ARBA" id="ARBA00022741"/>
    </source>
</evidence>
<dbReference type="Proteomes" id="UP001291309">
    <property type="component" value="Unassembled WGS sequence"/>
</dbReference>
<organism evidence="8 9">
    <name type="scientific">Hyalangium rubrum</name>
    <dbReference type="NCBI Taxonomy" id="3103134"/>
    <lineage>
        <taxon>Bacteria</taxon>
        <taxon>Pseudomonadati</taxon>
        <taxon>Myxococcota</taxon>
        <taxon>Myxococcia</taxon>
        <taxon>Myxococcales</taxon>
        <taxon>Cystobacterineae</taxon>
        <taxon>Archangiaceae</taxon>
        <taxon>Hyalangium</taxon>
    </lineage>
</organism>
<keyword evidence="3 8" id="KW-0418">Kinase</keyword>
<comment type="caution">
    <text evidence="8">The sequence shown here is derived from an EMBL/GenBank/DDBJ whole genome shotgun (WGS) entry which is preliminary data.</text>
</comment>
<dbReference type="InterPro" id="IPR011009">
    <property type="entry name" value="Kinase-like_dom_sf"/>
</dbReference>
<feature type="non-terminal residue" evidence="8">
    <location>
        <position position="434"/>
    </location>
</feature>
<dbReference type="EMBL" id="JAXIVS010000025">
    <property type="protein sequence ID" value="MDY7232917.1"/>
    <property type="molecule type" value="Genomic_DNA"/>
</dbReference>
<dbReference type="PANTHER" id="PTHR43289:SF6">
    <property type="entry name" value="SERINE_THREONINE-PROTEIN KINASE NEKL-3"/>
    <property type="match status" value="1"/>
</dbReference>
<dbReference type="PROSITE" id="PS50011">
    <property type="entry name" value="PROTEIN_KINASE_DOM"/>
    <property type="match status" value="1"/>
</dbReference>
<keyword evidence="1 8" id="KW-0808">Transferase</keyword>
<dbReference type="SUPFAM" id="SSF56112">
    <property type="entry name" value="Protein kinase-like (PK-like)"/>
    <property type="match status" value="1"/>
</dbReference>
<dbReference type="RefSeq" id="WP_321551631.1">
    <property type="nucleotide sequence ID" value="NZ_JAXIVS010000025.1"/>
</dbReference>
<protein>
    <submittedName>
        <fullName evidence="8">Serine/threonine-protein kinase</fullName>
        <ecNumber evidence="8">2.7.11.1</ecNumber>
    </submittedName>
</protein>
<keyword evidence="2" id="KW-0547">Nucleotide-binding</keyword>
<dbReference type="Gene3D" id="3.30.200.20">
    <property type="entry name" value="Phosphorylase Kinase, domain 1"/>
    <property type="match status" value="1"/>
</dbReference>
<evidence type="ECO:0000313" key="8">
    <source>
        <dbReference type="EMBL" id="MDY7232917.1"/>
    </source>
</evidence>
<dbReference type="PANTHER" id="PTHR43289">
    <property type="entry name" value="MITOGEN-ACTIVATED PROTEIN KINASE KINASE KINASE 20-RELATED"/>
    <property type="match status" value="1"/>
</dbReference>
<evidence type="ECO:0000256" key="5">
    <source>
        <dbReference type="SAM" id="MobiDB-lite"/>
    </source>
</evidence>
<keyword evidence="6" id="KW-1133">Transmembrane helix</keyword>
<evidence type="ECO:0000256" key="3">
    <source>
        <dbReference type="ARBA" id="ARBA00022777"/>
    </source>
</evidence>
<evidence type="ECO:0000313" key="9">
    <source>
        <dbReference type="Proteomes" id="UP001291309"/>
    </source>
</evidence>
<feature type="transmembrane region" description="Helical" evidence="6">
    <location>
        <begin position="301"/>
        <end position="322"/>
    </location>
</feature>
<gene>
    <name evidence="8" type="ORF">SYV04_41410</name>
</gene>
<dbReference type="SMART" id="SM00220">
    <property type="entry name" value="S_TKc"/>
    <property type="match status" value="1"/>
</dbReference>
<feature type="compositionally biased region" description="Basic and acidic residues" evidence="5">
    <location>
        <begin position="329"/>
        <end position="340"/>
    </location>
</feature>
<keyword evidence="6" id="KW-0472">Membrane</keyword>
<dbReference type="CDD" id="cd14014">
    <property type="entry name" value="STKc_PknB_like"/>
    <property type="match status" value="1"/>
</dbReference>
<reference evidence="8 9" key="1">
    <citation type="submission" date="2023-12" db="EMBL/GenBank/DDBJ databases">
        <title>the genome sequence of Hyalangium sp. s54d21.</title>
        <authorList>
            <person name="Zhang X."/>
        </authorList>
    </citation>
    <scope>NUCLEOTIDE SEQUENCE [LARGE SCALE GENOMIC DNA]</scope>
    <source>
        <strain evidence="9">s54d21</strain>
    </source>
</reference>
<evidence type="ECO:0000259" key="7">
    <source>
        <dbReference type="PROSITE" id="PS50011"/>
    </source>
</evidence>
<proteinExistence type="predicted"/>
<sequence>MFRAVLAGREHRGAVVLKVAWFPFDPRFPREAKLLSLSQHPSVPKLLASGEWQHPSGAVYPYLVMEWVEGLPLYEWPERSNPSSQETSRVLAQVARALEATHAAGGLHRDVKGANILVSSSSHRVFLIDYGAGTYAGAPPVTRDGLPPGTDKYRSPETWEFELHRPRNAPATYQAQPADDVFALGVSAYRLVTGQYLPPVDVREEAGGGLRLNWTPPRPPQELNPRVAPELDALILRMLAARPDERPSAGELAKALETAARNPASGADLPLFARKEWEHSAKCEEADGPSGWSLTRARVPAWMLACAVLVGSVGAVTVGWTLRHAREDAAQHTTSEELGGRDPIGLGDTSLTGPAAQGEEPAGQERLGRPLPEQPLKGQRRAPHCRPPVEFSVSPRRAPSRHGAAPSLAARRERWSALGLRQRDGARVLDGSER</sequence>
<keyword evidence="6" id="KW-0812">Transmembrane</keyword>